<proteinExistence type="predicted"/>
<organism evidence="2 3">
    <name type="scientific">Nitrosomonas europaea (strain ATCC 19718 / CIP 103999 / KCTC 2705 / NBRC 14298)</name>
    <dbReference type="NCBI Taxonomy" id="228410"/>
    <lineage>
        <taxon>Bacteria</taxon>
        <taxon>Pseudomonadati</taxon>
        <taxon>Pseudomonadota</taxon>
        <taxon>Betaproteobacteria</taxon>
        <taxon>Nitrosomonadales</taxon>
        <taxon>Nitrosomonadaceae</taxon>
        <taxon>Nitrosomonas</taxon>
    </lineage>
</organism>
<reference evidence="2 3" key="1">
    <citation type="journal article" date="2003" name="J. Bacteriol.">
        <title>Complete genome sequence of the ammonia-oxidizing bacterium and obligate chemolithoautotroph Nitrosomonas europaea.</title>
        <authorList>
            <person name="Chain P."/>
            <person name="Lamerdin J."/>
            <person name="Larimer F."/>
            <person name="Regala W."/>
            <person name="Land M."/>
            <person name="Hauser L."/>
            <person name="Hooper A."/>
            <person name="Klotz M."/>
            <person name="Norton J."/>
            <person name="Sayavedra-Soto L."/>
            <person name="Arciero D."/>
            <person name="Hommes N."/>
            <person name="Whittaker M."/>
            <person name="Arp D."/>
        </authorList>
    </citation>
    <scope>NUCLEOTIDE SEQUENCE [LARGE SCALE GENOMIC DNA]</scope>
    <source>
        <strain evidence="3">ATCC 19718 / CIP 103999 / KCTC 2705 / NBRC 14298</strain>
    </source>
</reference>
<keyword evidence="3" id="KW-1185">Reference proteome</keyword>
<dbReference type="EMBL" id="AL954747">
    <property type="protein sequence ID" value="CAD85180.1"/>
    <property type="molecule type" value="Genomic_DNA"/>
</dbReference>
<dbReference type="Proteomes" id="UP000001416">
    <property type="component" value="Chromosome"/>
</dbReference>
<accession>Q82V38</accession>
<evidence type="ECO:0000259" key="1">
    <source>
        <dbReference type="Pfam" id="PF13590"/>
    </source>
</evidence>
<dbReference type="Pfam" id="PF13590">
    <property type="entry name" value="DUF4136"/>
    <property type="match status" value="1"/>
</dbReference>
<protein>
    <recommendedName>
        <fullName evidence="1">DUF4136 domain-containing protein</fullName>
    </recommendedName>
</protein>
<gene>
    <name evidence="2" type="ordered locus">NE1269</name>
</gene>
<dbReference type="InterPro" id="IPR025411">
    <property type="entry name" value="DUF4136"/>
</dbReference>
<dbReference type="STRING" id="228410.NE1269"/>
<dbReference type="AlphaFoldDB" id="Q82V38"/>
<feature type="domain" description="DUF4136" evidence="1">
    <location>
        <begin position="8"/>
        <end position="131"/>
    </location>
</feature>
<dbReference type="HOGENOM" id="CLU_1784841_0_0_4"/>
<dbReference type="KEGG" id="neu:NE1269"/>
<evidence type="ECO:0000313" key="3">
    <source>
        <dbReference type="Proteomes" id="UP000001416"/>
    </source>
</evidence>
<evidence type="ECO:0000313" key="2">
    <source>
        <dbReference type="EMBL" id="CAD85180.1"/>
    </source>
</evidence>
<sequence length="145" mass="15642">MIEAPFNKAKYAIFMFYGIDDGKQVISSYPIFGQTGTSSSYTTGTITSYGNTAFYSGTTYKTPTRGVVGSRTSTDTVFKRYLNIDIIDIAKSGNGKVQKVYEGKAISSGTNGQLAPVMPAIVRSVFEDFPGKSGASRTSRQPVEK</sequence>
<name>Q82V38_NITEU</name>